<comment type="pathway">
    <text evidence="1 4">Purine metabolism; IMP biosynthesis via de novo pathway; N(2)-formyl-N(1)-(5-phospho-D-ribosyl)glycinamide from N(1)-(5-phospho-D-ribosyl)glycinamide (10-formyl THF route): step 1/1.</text>
</comment>
<dbReference type="InterPro" id="IPR036477">
    <property type="entry name" value="Formyl_transf_N_sf"/>
</dbReference>
<comment type="caution">
    <text evidence="6">The sequence shown here is derived from an EMBL/GenBank/DDBJ whole genome shotgun (WGS) entry which is preliminary data.</text>
</comment>
<feature type="binding site" evidence="4">
    <location>
        <begin position="12"/>
        <end position="14"/>
    </location>
    <ligand>
        <name>N(1)-(5-phospho-beta-D-ribosyl)glycinamide</name>
        <dbReference type="ChEBI" id="CHEBI:143788"/>
    </ligand>
</feature>
<evidence type="ECO:0000259" key="5">
    <source>
        <dbReference type="Pfam" id="PF00551"/>
    </source>
</evidence>
<evidence type="ECO:0000256" key="1">
    <source>
        <dbReference type="ARBA" id="ARBA00005054"/>
    </source>
</evidence>
<dbReference type="InterPro" id="IPR002376">
    <property type="entry name" value="Formyl_transf_N"/>
</dbReference>
<evidence type="ECO:0000256" key="3">
    <source>
        <dbReference type="ARBA" id="ARBA00022755"/>
    </source>
</evidence>
<dbReference type="NCBIfam" id="TIGR00639">
    <property type="entry name" value="PurN"/>
    <property type="match status" value="1"/>
</dbReference>
<dbReference type="Pfam" id="PF00551">
    <property type="entry name" value="Formyl_trans_N"/>
    <property type="match status" value="1"/>
</dbReference>
<name>A0A5B0H0R4_9BURK</name>
<reference evidence="6 7" key="1">
    <citation type="submission" date="2019-08" db="EMBL/GenBank/DDBJ databases">
        <title>Paraburkholderia sp. DCY113.</title>
        <authorList>
            <person name="Kang J."/>
        </authorList>
    </citation>
    <scope>NUCLEOTIDE SEQUENCE [LARGE SCALE GENOMIC DNA]</scope>
    <source>
        <strain evidence="6 7">DCY113</strain>
    </source>
</reference>
<accession>A0A5B0H0R4</accession>
<dbReference type="EC" id="2.1.2.2" evidence="4"/>
<feature type="domain" description="Formyl transferase N-terminal" evidence="5">
    <location>
        <begin position="2"/>
        <end position="182"/>
    </location>
</feature>
<feature type="site" description="Raises pKa of active site His" evidence="4">
    <location>
        <position position="145"/>
    </location>
</feature>
<evidence type="ECO:0000313" key="7">
    <source>
        <dbReference type="Proteomes" id="UP000325273"/>
    </source>
</evidence>
<dbReference type="Proteomes" id="UP000325273">
    <property type="component" value="Unassembled WGS sequence"/>
</dbReference>
<comment type="function">
    <text evidence="4">Catalyzes the transfer of a formyl group from 10-formyltetrahydrofolate to 5-phospho-ribosyl-glycinamide (GAR), producing 5-phospho-ribosyl-N-formylglycinamide (FGAR) and tetrahydrofolate.</text>
</comment>
<comment type="catalytic activity">
    <reaction evidence="4">
        <text>N(1)-(5-phospho-beta-D-ribosyl)glycinamide + (6R)-10-formyltetrahydrofolate = N(2)-formyl-N(1)-(5-phospho-beta-D-ribosyl)glycinamide + (6S)-5,6,7,8-tetrahydrofolate + H(+)</text>
        <dbReference type="Rhea" id="RHEA:15053"/>
        <dbReference type="ChEBI" id="CHEBI:15378"/>
        <dbReference type="ChEBI" id="CHEBI:57453"/>
        <dbReference type="ChEBI" id="CHEBI:143788"/>
        <dbReference type="ChEBI" id="CHEBI:147286"/>
        <dbReference type="ChEBI" id="CHEBI:195366"/>
        <dbReference type="EC" id="2.1.2.2"/>
    </reaction>
</comment>
<gene>
    <name evidence="4" type="primary">purN</name>
    <name evidence="6" type="ORF">FVF58_21350</name>
</gene>
<dbReference type="CDD" id="cd08645">
    <property type="entry name" value="FMT_core_GART"/>
    <property type="match status" value="1"/>
</dbReference>
<comment type="caution">
    <text evidence="4">Lacks conserved residue(s) required for the propagation of feature annotation.</text>
</comment>
<dbReference type="SUPFAM" id="SSF53328">
    <property type="entry name" value="Formyltransferase"/>
    <property type="match status" value="1"/>
</dbReference>
<dbReference type="Gene3D" id="3.40.50.170">
    <property type="entry name" value="Formyl transferase, N-terminal domain"/>
    <property type="match status" value="1"/>
</dbReference>
<keyword evidence="2 4" id="KW-0808">Transferase</keyword>
<evidence type="ECO:0000313" key="6">
    <source>
        <dbReference type="EMBL" id="KAA1008836.1"/>
    </source>
</evidence>
<evidence type="ECO:0000256" key="4">
    <source>
        <dbReference type="HAMAP-Rule" id="MF_01930"/>
    </source>
</evidence>
<dbReference type="GO" id="GO:0005829">
    <property type="term" value="C:cytosol"/>
    <property type="evidence" value="ECO:0007669"/>
    <property type="project" value="TreeGrafter"/>
</dbReference>
<dbReference type="AlphaFoldDB" id="A0A5B0H0R4"/>
<dbReference type="UniPathway" id="UPA00074">
    <property type="reaction ID" value="UER00126"/>
</dbReference>
<dbReference type="GO" id="GO:0004644">
    <property type="term" value="F:phosphoribosylglycinamide formyltransferase activity"/>
    <property type="evidence" value="ECO:0007669"/>
    <property type="project" value="UniProtKB-UniRule"/>
</dbReference>
<sequence length="217" mass="23138">MKKLVILISGRGSNMEAIVRACSDEGWPAQVAAVIANRPDAAGLAFAASHGIATAVVDHRQFPDRDSFDAALAQEIDGFAPDLVVLAGFMRVLTDGFVDRYAGRMLNVHPSLLPSFPGLKTHQQALDAGVRLHGASVHFVTSQLDHGPIVVQAAVPVETGDTPATLAERVLATEHIIYPRAVRWFVEGRLALDGLRVTLTPPEPQWLFAGHTAGEGA</sequence>
<dbReference type="GO" id="GO:0006189">
    <property type="term" value="P:'de novo' IMP biosynthetic process"/>
    <property type="evidence" value="ECO:0007669"/>
    <property type="project" value="UniProtKB-UniRule"/>
</dbReference>
<feature type="binding site" evidence="4">
    <location>
        <position position="107"/>
    </location>
    <ligand>
        <name>(6R)-10-formyltetrahydrofolate</name>
        <dbReference type="ChEBI" id="CHEBI:195366"/>
    </ligand>
</feature>
<keyword evidence="7" id="KW-1185">Reference proteome</keyword>
<dbReference type="RefSeq" id="WP_149671840.1">
    <property type="nucleotide sequence ID" value="NZ_VTUZ01000014.1"/>
</dbReference>
<keyword evidence="3 4" id="KW-0658">Purine biosynthesis</keyword>
<dbReference type="EMBL" id="VTUZ01000014">
    <property type="protein sequence ID" value="KAA1008836.1"/>
    <property type="molecule type" value="Genomic_DNA"/>
</dbReference>
<organism evidence="6 7">
    <name type="scientific">Paraburkholderia panacisoli</name>
    <dbReference type="NCBI Taxonomy" id="2603818"/>
    <lineage>
        <taxon>Bacteria</taxon>
        <taxon>Pseudomonadati</taxon>
        <taxon>Pseudomonadota</taxon>
        <taxon>Betaproteobacteria</taxon>
        <taxon>Burkholderiales</taxon>
        <taxon>Burkholderiaceae</taxon>
        <taxon>Paraburkholderia</taxon>
    </lineage>
</organism>
<dbReference type="PANTHER" id="PTHR43369">
    <property type="entry name" value="PHOSPHORIBOSYLGLYCINAMIDE FORMYLTRANSFERASE"/>
    <property type="match status" value="1"/>
</dbReference>
<protein>
    <recommendedName>
        <fullName evidence="4">Phosphoribosylglycinamide formyltransferase</fullName>
        <ecNumber evidence="4">2.1.2.2</ecNumber>
    </recommendedName>
    <alternativeName>
        <fullName evidence="4">5'-phosphoribosylglycinamide transformylase</fullName>
    </alternativeName>
    <alternativeName>
        <fullName evidence="4">GAR transformylase</fullName>
        <shortName evidence="4">GART</shortName>
    </alternativeName>
</protein>
<feature type="binding site" evidence="4">
    <location>
        <position position="65"/>
    </location>
    <ligand>
        <name>(6R)-10-formyltetrahydrofolate</name>
        <dbReference type="ChEBI" id="CHEBI:195366"/>
    </ligand>
</feature>
<comment type="similarity">
    <text evidence="4">Belongs to the GART family.</text>
</comment>
<evidence type="ECO:0000256" key="2">
    <source>
        <dbReference type="ARBA" id="ARBA00022679"/>
    </source>
</evidence>
<proteinExistence type="inferred from homology"/>
<dbReference type="PANTHER" id="PTHR43369:SF2">
    <property type="entry name" value="PHOSPHORIBOSYLGLYCINAMIDE FORMYLTRANSFERASE"/>
    <property type="match status" value="1"/>
</dbReference>
<feature type="active site" description="Proton donor" evidence="4">
    <location>
        <position position="109"/>
    </location>
</feature>
<dbReference type="HAMAP" id="MF_01930">
    <property type="entry name" value="PurN"/>
    <property type="match status" value="1"/>
</dbReference>
<dbReference type="InterPro" id="IPR004607">
    <property type="entry name" value="GART"/>
</dbReference>